<keyword evidence="1" id="KW-0472">Membrane</keyword>
<evidence type="ECO:0000256" key="1">
    <source>
        <dbReference type="SAM" id="Phobius"/>
    </source>
</evidence>
<evidence type="ECO:0008006" key="5">
    <source>
        <dbReference type="Google" id="ProtNLM"/>
    </source>
</evidence>
<gene>
    <name evidence="3" type="ORF">HPB52_013418</name>
</gene>
<dbReference type="EMBL" id="JABSTV010001245">
    <property type="protein sequence ID" value="KAH7983677.1"/>
    <property type="molecule type" value="Genomic_DNA"/>
</dbReference>
<dbReference type="VEuPathDB" id="VectorBase:RSAN_047786"/>
<comment type="caution">
    <text evidence="3">The sequence shown here is derived from an EMBL/GenBank/DDBJ whole genome shotgun (WGS) entry which is preliminary data.</text>
</comment>
<sequence length="430" mass="48656">MVRRVALCLRLLLSFSAVSNTRALLDRSSGKETDAHRLRCLHGIRVISYLWITLCHNYAIVDYHVMFRAMKALDIIDGFAFTVIINGMLSVETFFIMRLTVPGAFLVGVFFLYPLLVSGPLVDDVVQYLVNDVCRRNWWHVLVHVSNLRNPLDVCLPTLWYIACDYQLFLATVLLVFLLAKKPTAGAVCLTAVALGACVAVGVQHYVNAFEPLPYTYISDLDLFFKGHGAMYLWPTGHLTSFVVGVLAAFCFHKYSHVRFGKVTYAVCWTLSVLAALTVLYSVFDWNNRGSYVLAWVSTYAGLHRLAWGLSVCWVVFVCATGQAALVNRLLSLDLFVPLSRLTYCGYLVQMLVISTRLVTLRHSVYYTHWLMVRDYLGHLVLVYMFAYMMYLLCECPTVKLSKMALTALTDAFSRSTRKDTKSSVSQNRL</sequence>
<feature type="transmembrane region" description="Helical" evidence="1">
    <location>
        <begin position="339"/>
        <end position="356"/>
    </location>
</feature>
<proteinExistence type="predicted"/>
<feature type="transmembrane region" description="Helical" evidence="1">
    <location>
        <begin position="232"/>
        <end position="252"/>
    </location>
</feature>
<feature type="transmembrane region" description="Helical" evidence="1">
    <location>
        <begin position="187"/>
        <end position="207"/>
    </location>
</feature>
<evidence type="ECO:0000313" key="3">
    <source>
        <dbReference type="EMBL" id="KAH7983677.1"/>
    </source>
</evidence>
<evidence type="ECO:0000313" key="4">
    <source>
        <dbReference type="Proteomes" id="UP000821837"/>
    </source>
</evidence>
<dbReference type="AlphaFoldDB" id="A0A9D4TA69"/>
<feature type="transmembrane region" description="Helical" evidence="1">
    <location>
        <begin position="264"/>
        <end position="284"/>
    </location>
</feature>
<reference evidence="3" key="1">
    <citation type="journal article" date="2020" name="Cell">
        <title>Large-Scale Comparative Analyses of Tick Genomes Elucidate Their Genetic Diversity and Vector Capacities.</title>
        <authorList>
            <consortium name="Tick Genome and Microbiome Consortium (TIGMIC)"/>
            <person name="Jia N."/>
            <person name="Wang J."/>
            <person name="Shi W."/>
            <person name="Du L."/>
            <person name="Sun Y."/>
            <person name="Zhan W."/>
            <person name="Jiang J.F."/>
            <person name="Wang Q."/>
            <person name="Zhang B."/>
            <person name="Ji P."/>
            <person name="Bell-Sakyi L."/>
            <person name="Cui X.M."/>
            <person name="Yuan T.T."/>
            <person name="Jiang B.G."/>
            <person name="Yang W.F."/>
            <person name="Lam T.T."/>
            <person name="Chang Q.C."/>
            <person name="Ding S.J."/>
            <person name="Wang X.J."/>
            <person name="Zhu J.G."/>
            <person name="Ruan X.D."/>
            <person name="Zhao L."/>
            <person name="Wei J.T."/>
            <person name="Ye R.Z."/>
            <person name="Que T.C."/>
            <person name="Du C.H."/>
            <person name="Zhou Y.H."/>
            <person name="Cheng J.X."/>
            <person name="Dai P.F."/>
            <person name="Guo W.B."/>
            <person name="Han X.H."/>
            <person name="Huang E.J."/>
            <person name="Li L.F."/>
            <person name="Wei W."/>
            <person name="Gao Y.C."/>
            <person name="Liu J.Z."/>
            <person name="Shao H.Z."/>
            <person name="Wang X."/>
            <person name="Wang C.C."/>
            <person name="Yang T.C."/>
            <person name="Huo Q.B."/>
            <person name="Li W."/>
            <person name="Chen H.Y."/>
            <person name="Chen S.E."/>
            <person name="Zhou L.G."/>
            <person name="Ni X.B."/>
            <person name="Tian J.H."/>
            <person name="Sheng Y."/>
            <person name="Liu T."/>
            <person name="Pan Y.S."/>
            <person name="Xia L.Y."/>
            <person name="Li J."/>
            <person name="Zhao F."/>
            <person name="Cao W.C."/>
        </authorList>
    </citation>
    <scope>NUCLEOTIDE SEQUENCE</scope>
    <source>
        <strain evidence="3">Rsan-2018</strain>
    </source>
</reference>
<dbReference type="PANTHER" id="PTHR11161:SF0">
    <property type="entry name" value="O-ACYLTRANSFERASE LIKE PROTEIN"/>
    <property type="match status" value="1"/>
</dbReference>
<feature type="transmembrane region" description="Helical" evidence="1">
    <location>
        <begin position="43"/>
        <end position="61"/>
    </location>
</feature>
<feature type="transmembrane region" description="Helical" evidence="1">
    <location>
        <begin position="306"/>
        <end position="327"/>
    </location>
</feature>
<evidence type="ECO:0000256" key="2">
    <source>
        <dbReference type="SAM" id="SignalP"/>
    </source>
</evidence>
<organism evidence="3 4">
    <name type="scientific">Rhipicephalus sanguineus</name>
    <name type="common">Brown dog tick</name>
    <name type="synonym">Ixodes sanguineus</name>
    <dbReference type="NCBI Taxonomy" id="34632"/>
    <lineage>
        <taxon>Eukaryota</taxon>
        <taxon>Metazoa</taxon>
        <taxon>Ecdysozoa</taxon>
        <taxon>Arthropoda</taxon>
        <taxon>Chelicerata</taxon>
        <taxon>Arachnida</taxon>
        <taxon>Acari</taxon>
        <taxon>Parasitiformes</taxon>
        <taxon>Ixodida</taxon>
        <taxon>Ixodoidea</taxon>
        <taxon>Ixodidae</taxon>
        <taxon>Rhipicephalinae</taxon>
        <taxon>Rhipicephalus</taxon>
        <taxon>Rhipicephalus</taxon>
    </lineage>
</organism>
<reference evidence="3" key="2">
    <citation type="submission" date="2021-09" db="EMBL/GenBank/DDBJ databases">
        <authorList>
            <person name="Jia N."/>
            <person name="Wang J."/>
            <person name="Shi W."/>
            <person name="Du L."/>
            <person name="Sun Y."/>
            <person name="Zhan W."/>
            <person name="Jiang J."/>
            <person name="Wang Q."/>
            <person name="Zhang B."/>
            <person name="Ji P."/>
            <person name="Sakyi L.B."/>
            <person name="Cui X."/>
            <person name="Yuan T."/>
            <person name="Jiang B."/>
            <person name="Yang W."/>
            <person name="Lam T.T.-Y."/>
            <person name="Chang Q."/>
            <person name="Ding S."/>
            <person name="Wang X."/>
            <person name="Zhu J."/>
            <person name="Ruan X."/>
            <person name="Zhao L."/>
            <person name="Wei J."/>
            <person name="Que T."/>
            <person name="Du C."/>
            <person name="Cheng J."/>
            <person name="Dai P."/>
            <person name="Han X."/>
            <person name="Huang E."/>
            <person name="Gao Y."/>
            <person name="Liu J."/>
            <person name="Shao H."/>
            <person name="Ye R."/>
            <person name="Li L."/>
            <person name="Wei W."/>
            <person name="Wang X."/>
            <person name="Wang C."/>
            <person name="Huo Q."/>
            <person name="Li W."/>
            <person name="Guo W."/>
            <person name="Chen H."/>
            <person name="Chen S."/>
            <person name="Zhou L."/>
            <person name="Zhou L."/>
            <person name="Ni X."/>
            <person name="Tian J."/>
            <person name="Zhou Y."/>
            <person name="Sheng Y."/>
            <person name="Liu T."/>
            <person name="Pan Y."/>
            <person name="Xia L."/>
            <person name="Li J."/>
            <person name="Zhao F."/>
            <person name="Cao W."/>
        </authorList>
    </citation>
    <scope>NUCLEOTIDE SEQUENCE</scope>
    <source>
        <strain evidence="3">Rsan-2018</strain>
        <tissue evidence="3">Larvae</tissue>
    </source>
</reference>
<keyword evidence="4" id="KW-1185">Reference proteome</keyword>
<protein>
    <recommendedName>
        <fullName evidence="5">Acyltransferase 3 domain-containing protein</fullName>
    </recommendedName>
</protein>
<feature type="transmembrane region" description="Helical" evidence="1">
    <location>
        <begin position="376"/>
        <end position="394"/>
    </location>
</feature>
<feature type="transmembrane region" description="Helical" evidence="1">
    <location>
        <begin position="95"/>
        <end position="116"/>
    </location>
</feature>
<dbReference type="Proteomes" id="UP000821837">
    <property type="component" value="Chromosome 1"/>
</dbReference>
<dbReference type="PANTHER" id="PTHR11161">
    <property type="entry name" value="O-ACYLTRANSFERASE"/>
    <property type="match status" value="1"/>
</dbReference>
<accession>A0A9D4TA69</accession>
<keyword evidence="2" id="KW-0732">Signal</keyword>
<feature type="signal peptide" evidence="2">
    <location>
        <begin position="1"/>
        <end position="23"/>
    </location>
</feature>
<feature type="chain" id="PRO_5038343525" description="Acyltransferase 3 domain-containing protein" evidence="2">
    <location>
        <begin position="24"/>
        <end position="430"/>
    </location>
</feature>
<dbReference type="InterPro" id="IPR052728">
    <property type="entry name" value="O2_lipid_transport_reg"/>
</dbReference>
<name>A0A9D4TA69_RHISA</name>
<keyword evidence="1" id="KW-1133">Transmembrane helix</keyword>
<feature type="transmembrane region" description="Helical" evidence="1">
    <location>
        <begin position="159"/>
        <end position="180"/>
    </location>
</feature>
<keyword evidence="1" id="KW-0812">Transmembrane</keyword>